<evidence type="ECO:0000313" key="1">
    <source>
        <dbReference type="EMBL" id="ETJ29323.1"/>
    </source>
</evidence>
<dbReference type="AlphaFoldDB" id="W1XG69"/>
<dbReference type="EMBL" id="AZMM01016137">
    <property type="protein sequence ID" value="ETJ29323.1"/>
    <property type="molecule type" value="Genomic_DNA"/>
</dbReference>
<reference evidence="1" key="1">
    <citation type="submission" date="2013-12" db="EMBL/GenBank/DDBJ databases">
        <title>A Varibaculum cambriense genome reconstructed from a premature infant gut community with otherwise low bacterial novelty that shifts toward anaerobic metabolism during the third week of life.</title>
        <authorList>
            <person name="Brown C.T."/>
            <person name="Sharon I."/>
            <person name="Thomas B.C."/>
            <person name="Castelle C.J."/>
            <person name="Morowitz M.J."/>
            <person name="Banfield J.F."/>
        </authorList>
    </citation>
    <scope>NUCLEOTIDE SEQUENCE</scope>
</reference>
<organism evidence="1">
    <name type="scientific">human gut metagenome</name>
    <dbReference type="NCBI Taxonomy" id="408170"/>
    <lineage>
        <taxon>unclassified sequences</taxon>
        <taxon>metagenomes</taxon>
        <taxon>organismal metagenomes</taxon>
    </lineage>
</organism>
<accession>W1XG69</accession>
<feature type="non-terminal residue" evidence="1">
    <location>
        <position position="1"/>
    </location>
</feature>
<gene>
    <name evidence="1" type="ORF">Q604_UNBC16137G0002</name>
</gene>
<proteinExistence type="predicted"/>
<comment type="caution">
    <text evidence="1">The sequence shown here is derived from an EMBL/GenBank/DDBJ whole genome shotgun (WGS) entry which is preliminary data.</text>
</comment>
<name>W1XG69_9ZZZZ</name>
<sequence>NFDGIVNSVNAIMKEKQNNVRNYIIDKWNKKASEISSFDGYKEF</sequence>
<protein>
    <submittedName>
        <fullName evidence="1">Uncharacterized protein</fullName>
    </submittedName>
</protein>